<keyword evidence="3" id="KW-1185">Reference proteome</keyword>
<proteinExistence type="predicted"/>
<dbReference type="EMBL" id="AP014545">
    <property type="protein sequence ID" value="BBB27065.1"/>
    <property type="molecule type" value="Genomic_DNA"/>
</dbReference>
<dbReference type="AlphaFoldDB" id="A0A7R6PMK0"/>
<evidence type="ECO:0000256" key="1">
    <source>
        <dbReference type="SAM" id="MobiDB-lite"/>
    </source>
</evidence>
<sequence>MYVRIFQKATPWIMMFTNESLEVYLEIAGSVTQAELPICREQGRLGDYAVAYRIFRNKQGGGFGDPDKHPYAWAALVYVDGLPLRLNSARGDCREWSTLDRIGQWMVDNGFRYWWTRNDLEYVEAPLAAEALATIPTVDTVVGATTADVTDAESEGVPAVESGLSADVDSGPLAT</sequence>
<name>A0A7R6PMK0_9GAMM</name>
<organism evidence="2 3">
    <name type="scientific">Amphritea japonica ATCC BAA-1530</name>
    <dbReference type="NCBI Taxonomy" id="1278309"/>
    <lineage>
        <taxon>Bacteria</taxon>
        <taxon>Pseudomonadati</taxon>
        <taxon>Pseudomonadota</taxon>
        <taxon>Gammaproteobacteria</taxon>
        <taxon>Oceanospirillales</taxon>
        <taxon>Oceanospirillaceae</taxon>
        <taxon>Amphritea</taxon>
    </lineage>
</organism>
<dbReference type="KEGG" id="ajp:AMJAP_2476"/>
<evidence type="ECO:0000313" key="2">
    <source>
        <dbReference type="EMBL" id="BBB27065.1"/>
    </source>
</evidence>
<gene>
    <name evidence="2" type="ORF">AMJAP_2476</name>
</gene>
<accession>A0A7R6PMK0</accession>
<evidence type="ECO:0000313" key="3">
    <source>
        <dbReference type="Proteomes" id="UP000595663"/>
    </source>
</evidence>
<dbReference type="Proteomes" id="UP000595663">
    <property type="component" value="Chromosome"/>
</dbReference>
<reference evidence="2 3" key="1">
    <citation type="journal article" date="2008" name="Int. J. Syst. Evol. Microbiol.">
        <title>Amphritea japonica sp. nov. and Amphritea balenae sp. nov., isolated from the sediment adjacent to sperm whale carcasses off Kagoshima, Japan.</title>
        <authorList>
            <person name="Miyazaki M."/>
            <person name="Nogi Y."/>
            <person name="Fujiwara Y."/>
            <person name="Kawato M."/>
            <person name="Nagahama T."/>
            <person name="Kubokawa K."/>
            <person name="Horikoshi K."/>
        </authorList>
    </citation>
    <scope>NUCLEOTIDE SEQUENCE [LARGE SCALE GENOMIC DNA]</scope>
    <source>
        <strain evidence="2 3">ATCC BAA-1530</strain>
    </source>
</reference>
<feature type="region of interest" description="Disordered" evidence="1">
    <location>
        <begin position="151"/>
        <end position="175"/>
    </location>
</feature>
<protein>
    <submittedName>
        <fullName evidence="2">Uncharacterized protein</fullName>
    </submittedName>
</protein>